<comment type="caution">
    <text evidence="1">The sequence shown here is derived from an EMBL/GenBank/DDBJ whole genome shotgun (WGS) entry which is preliminary data.</text>
</comment>
<proteinExistence type="predicted"/>
<dbReference type="GO" id="GO:0016301">
    <property type="term" value="F:kinase activity"/>
    <property type="evidence" value="ECO:0007669"/>
    <property type="project" value="UniProtKB-KW"/>
</dbReference>
<evidence type="ECO:0000313" key="1">
    <source>
        <dbReference type="EMBL" id="HJG96675.1"/>
    </source>
</evidence>
<sequence>MVTFDINGAIIEFDEKMDNYNSIRKTFKNQAEYASNNFKNYCLNNISTLNDLSEKSLEIGIENIENTIKKGVETLVGYNLITIDINTFKECYCEKYLNFQRMFNNTIKQTKTKSKKNNYLTKASIKPLIENLSQYIYKDCFNIHYAVIDALIQNDIKIVEKSINEENIRKSNALFNNYKDGFINRVDEGMVIKQIITLNPYREEFYKYLIKEDGDFSQEIERLANFLGYDVEPYKDKLMDKYINNCLENDDKDIEFIKEKVRKYAKYIGSKYEEIYITRIDAIHMFENA</sequence>
<reference evidence="1" key="1">
    <citation type="journal article" date="2021" name="PeerJ">
        <title>Extensive microbial diversity within the chicken gut microbiome revealed by metagenomics and culture.</title>
        <authorList>
            <person name="Gilroy R."/>
            <person name="Ravi A."/>
            <person name="Getino M."/>
            <person name="Pursley I."/>
            <person name="Horton D.L."/>
            <person name="Alikhan N.F."/>
            <person name="Baker D."/>
            <person name="Gharbi K."/>
            <person name="Hall N."/>
            <person name="Watson M."/>
            <person name="Adriaenssens E.M."/>
            <person name="Foster-Nyarko E."/>
            <person name="Jarju S."/>
            <person name="Secka A."/>
            <person name="Antonio M."/>
            <person name="Oren A."/>
            <person name="Chaudhuri R.R."/>
            <person name="La Ragione R."/>
            <person name="Hildebrand F."/>
            <person name="Pallen M.J."/>
        </authorList>
    </citation>
    <scope>NUCLEOTIDE SEQUENCE</scope>
    <source>
        <strain evidence="1">1277</strain>
    </source>
</reference>
<evidence type="ECO:0000313" key="2">
    <source>
        <dbReference type="Proteomes" id="UP000776700"/>
    </source>
</evidence>
<reference evidence="1" key="2">
    <citation type="submission" date="2021-09" db="EMBL/GenBank/DDBJ databases">
        <authorList>
            <person name="Gilroy R."/>
        </authorList>
    </citation>
    <scope>NUCLEOTIDE SEQUENCE</scope>
    <source>
        <strain evidence="1">1277</strain>
    </source>
</reference>
<dbReference type="Proteomes" id="UP000776700">
    <property type="component" value="Unassembled WGS sequence"/>
</dbReference>
<accession>A0A921N0Y5</accession>
<protein>
    <submittedName>
        <fullName evidence="1">Kinase</fullName>
    </submittedName>
</protein>
<name>A0A921N0Y5_9FIRM</name>
<dbReference type="EMBL" id="DYUB01000195">
    <property type="protein sequence ID" value="HJG96675.1"/>
    <property type="molecule type" value="Genomic_DNA"/>
</dbReference>
<dbReference type="AlphaFoldDB" id="A0A921N0Y5"/>
<keyword evidence="1" id="KW-0418">Kinase</keyword>
<gene>
    <name evidence="1" type="ORF">K8V90_06195</name>
</gene>
<organism evidence="1 2">
    <name type="scientific">Romboutsia timonensis</name>
    <dbReference type="NCBI Taxonomy" id="1776391"/>
    <lineage>
        <taxon>Bacteria</taxon>
        <taxon>Bacillati</taxon>
        <taxon>Bacillota</taxon>
        <taxon>Clostridia</taxon>
        <taxon>Peptostreptococcales</taxon>
        <taxon>Peptostreptococcaceae</taxon>
        <taxon>Romboutsia</taxon>
    </lineage>
</organism>
<keyword evidence="1" id="KW-0808">Transferase</keyword>